<proteinExistence type="predicted"/>
<keyword evidence="3" id="KW-1185">Reference proteome</keyword>
<evidence type="ECO:0000256" key="1">
    <source>
        <dbReference type="SAM" id="MobiDB-lite"/>
    </source>
</evidence>
<name>A0A7J7JIZ8_BUGNE</name>
<accession>A0A7J7JIZ8</accession>
<dbReference type="EMBL" id="VXIV02002454">
    <property type="protein sequence ID" value="KAF6025496.1"/>
    <property type="molecule type" value="Genomic_DNA"/>
</dbReference>
<evidence type="ECO:0000313" key="3">
    <source>
        <dbReference type="Proteomes" id="UP000593567"/>
    </source>
</evidence>
<protein>
    <submittedName>
        <fullName evidence="2">Uncharacterized protein</fullName>
    </submittedName>
</protein>
<organism evidence="2 3">
    <name type="scientific">Bugula neritina</name>
    <name type="common">Brown bryozoan</name>
    <name type="synonym">Sertularia neritina</name>
    <dbReference type="NCBI Taxonomy" id="10212"/>
    <lineage>
        <taxon>Eukaryota</taxon>
        <taxon>Metazoa</taxon>
        <taxon>Spiralia</taxon>
        <taxon>Lophotrochozoa</taxon>
        <taxon>Bryozoa</taxon>
        <taxon>Gymnolaemata</taxon>
        <taxon>Cheilostomatida</taxon>
        <taxon>Flustrina</taxon>
        <taxon>Buguloidea</taxon>
        <taxon>Bugulidae</taxon>
        <taxon>Bugula</taxon>
    </lineage>
</organism>
<dbReference type="AlphaFoldDB" id="A0A7J7JIZ8"/>
<feature type="region of interest" description="Disordered" evidence="1">
    <location>
        <begin position="1"/>
        <end position="53"/>
    </location>
</feature>
<comment type="caution">
    <text evidence="2">The sequence shown here is derived from an EMBL/GenBank/DDBJ whole genome shotgun (WGS) entry which is preliminary data.</text>
</comment>
<gene>
    <name evidence="2" type="ORF">EB796_016195</name>
</gene>
<reference evidence="2" key="1">
    <citation type="submission" date="2020-06" db="EMBL/GenBank/DDBJ databases">
        <title>Draft genome of Bugula neritina, a colonial animal packing powerful symbionts and potential medicines.</title>
        <authorList>
            <person name="Rayko M."/>
        </authorList>
    </citation>
    <scope>NUCLEOTIDE SEQUENCE [LARGE SCALE GENOMIC DNA]</scope>
    <source>
        <strain evidence="2">Kwan_BN1</strain>
    </source>
</reference>
<sequence>MTSQKITLAVTVTANRNSKESDSTSSESTEDSSNTFSTQSGAGGTPSAENTDNMFTSFHDRIFNMHARNIHSRLWNSTSFDFHSVHNNRRRNASSMGHSAHAPQNIRSTSITTKFVDGKKIVTKIVTENGMETTTIEENGFITSQTVSPVC</sequence>
<feature type="compositionally biased region" description="Polar residues" evidence="1">
    <location>
        <begin position="1"/>
        <end position="16"/>
    </location>
</feature>
<dbReference type="Proteomes" id="UP000593567">
    <property type="component" value="Unassembled WGS sequence"/>
</dbReference>
<dbReference type="OrthoDB" id="10250354at2759"/>
<feature type="compositionally biased region" description="Low complexity" evidence="1">
    <location>
        <begin position="23"/>
        <end position="38"/>
    </location>
</feature>
<evidence type="ECO:0000313" key="2">
    <source>
        <dbReference type="EMBL" id="KAF6025496.1"/>
    </source>
</evidence>